<accession>A0A4C1TUC9</accession>
<feature type="region of interest" description="Disordered" evidence="1">
    <location>
        <begin position="1"/>
        <end position="25"/>
    </location>
</feature>
<reference evidence="2 3" key="1">
    <citation type="journal article" date="2019" name="Commun. Biol.">
        <title>The bagworm genome reveals a unique fibroin gene that provides high tensile strength.</title>
        <authorList>
            <person name="Kono N."/>
            <person name="Nakamura H."/>
            <person name="Ohtoshi R."/>
            <person name="Tomita M."/>
            <person name="Numata K."/>
            <person name="Arakawa K."/>
        </authorList>
    </citation>
    <scope>NUCLEOTIDE SEQUENCE [LARGE SCALE GENOMIC DNA]</scope>
</reference>
<feature type="compositionally biased region" description="Basic and acidic residues" evidence="1">
    <location>
        <begin position="15"/>
        <end position="25"/>
    </location>
</feature>
<dbReference type="EMBL" id="BGZK01000088">
    <property type="protein sequence ID" value="GBP17609.1"/>
    <property type="molecule type" value="Genomic_DNA"/>
</dbReference>
<name>A0A4C1TUC9_EUMVA</name>
<gene>
    <name evidence="2" type="ORF">EVAR_12315_1</name>
</gene>
<evidence type="ECO:0000313" key="2">
    <source>
        <dbReference type="EMBL" id="GBP17609.1"/>
    </source>
</evidence>
<sequence length="237" mass="27042">MDDKNRRPGFLTANETKRKDKSKPLEEREEFWTDVREILVTCDRNERIIILDNFNGGVREAENSEGIMQACCTSCLINAGKAVGYLMNDPKLSLYPTVIGKAHGSRESWIWQKKNESGINAVEMRSLYGMYRVSQKDRCRNSDVSVVWFEGVVSRVKRVMLRLFGHLERMSKRRLTKEIYRANVCDGKIGSRLESTVESKSASVMGSELEQGAEPKLKISDVKIMSIEGARREPFLP</sequence>
<dbReference type="OrthoDB" id="425681at2759"/>
<comment type="caution">
    <text evidence="2">The sequence shown here is derived from an EMBL/GenBank/DDBJ whole genome shotgun (WGS) entry which is preliminary data.</text>
</comment>
<evidence type="ECO:0000256" key="1">
    <source>
        <dbReference type="SAM" id="MobiDB-lite"/>
    </source>
</evidence>
<proteinExistence type="predicted"/>
<protein>
    <submittedName>
        <fullName evidence="2">Uncharacterized protein</fullName>
    </submittedName>
</protein>
<dbReference type="AlphaFoldDB" id="A0A4C1TUC9"/>
<evidence type="ECO:0000313" key="3">
    <source>
        <dbReference type="Proteomes" id="UP000299102"/>
    </source>
</evidence>
<organism evidence="2 3">
    <name type="scientific">Eumeta variegata</name>
    <name type="common">Bagworm moth</name>
    <name type="synonym">Eumeta japonica</name>
    <dbReference type="NCBI Taxonomy" id="151549"/>
    <lineage>
        <taxon>Eukaryota</taxon>
        <taxon>Metazoa</taxon>
        <taxon>Ecdysozoa</taxon>
        <taxon>Arthropoda</taxon>
        <taxon>Hexapoda</taxon>
        <taxon>Insecta</taxon>
        <taxon>Pterygota</taxon>
        <taxon>Neoptera</taxon>
        <taxon>Endopterygota</taxon>
        <taxon>Lepidoptera</taxon>
        <taxon>Glossata</taxon>
        <taxon>Ditrysia</taxon>
        <taxon>Tineoidea</taxon>
        <taxon>Psychidae</taxon>
        <taxon>Oiketicinae</taxon>
        <taxon>Eumeta</taxon>
    </lineage>
</organism>
<dbReference type="Proteomes" id="UP000299102">
    <property type="component" value="Unassembled WGS sequence"/>
</dbReference>
<keyword evidence="3" id="KW-1185">Reference proteome</keyword>